<reference evidence="1 2" key="1">
    <citation type="submission" date="2020-08" db="EMBL/GenBank/DDBJ databases">
        <title>Genomic Encyclopedia of Type Strains, Phase IV (KMG-V): Genome sequencing to study the core and pangenomes of soil and plant-associated prokaryotes.</title>
        <authorList>
            <person name="Whitman W."/>
        </authorList>
    </citation>
    <scope>NUCLEOTIDE SEQUENCE [LARGE SCALE GENOMIC DNA]</scope>
    <source>
        <strain evidence="1 2">C11</strain>
    </source>
</reference>
<organism evidence="1 2">
    <name type="scientific">Methanococcus maripaludis</name>
    <name type="common">Methanococcus deltae</name>
    <dbReference type="NCBI Taxonomy" id="39152"/>
    <lineage>
        <taxon>Archaea</taxon>
        <taxon>Methanobacteriati</taxon>
        <taxon>Methanobacteriota</taxon>
        <taxon>Methanomada group</taxon>
        <taxon>Methanococci</taxon>
        <taxon>Methanococcales</taxon>
        <taxon>Methanococcaceae</taxon>
        <taxon>Methanococcus</taxon>
    </lineage>
</organism>
<evidence type="ECO:0000313" key="2">
    <source>
        <dbReference type="Proteomes" id="UP000536195"/>
    </source>
</evidence>
<dbReference type="RefSeq" id="WP_184229481.1">
    <property type="nucleotide sequence ID" value="NZ_JACHEC010000001.1"/>
</dbReference>
<dbReference type="EMBL" id="JACHEC010000001">
    <property type="protein sequence ID" value="MBB6400992.1"/>
    <property type="molecule type" value="Genomic_DNA"/>
</dbReference>
<proteinExistence type="predicted"/>
<evidence type="ECO:0000313" key="1">
    <source>
        <dbReference type="EMBL" id="MBB6400992.1"/>
    </source>
</evidence>
<comment type="caution">
    <text evidence="1">The sequence shown here is derived from an EMBL/GenBank/DDBJ whole genome shotgun (WGS) entry which is preliminary data.</text>
</comment>
<accession>A0A7J9S2I5</accession>
<protein>
    <submittedName>
        <fullName evidence="1">Uncharacterized protein</fullName>
    </submittedName>
</protein>
<dbReference type="AlphaFoldDB" id="A0A7J9S2I5"/>
<dbReference type="Proteomes" id="UP000536195">
    <property type="component" value="Unassembled WGS sequence"/>
</dbReference>
<gene>
    <name evidence="1" type="ORF">HNP92_000277</name>
</gene>
<name>A0A7J9S2I5_METMI</name>
<sequence length="70" mass="7984">MNRGKEPFKITNTRLFQIVDQLKREGNLPRDFIAIIDNTGAMKVAGRATQDQVENLVYTVQIEEDSFIEG</sequence>